<organism evidence="2 3">
    <name type="scientific">Hymenobacter sublimis</name>
    <dbReference type="NCBI Taxonomy" id="2933777"/>
    <lineage>
        <taxon>Bacteria</taxon>
        <taxon>Pseudomonadati</taxon>
        <taxon>Bacteroidota</taxon>
        <taxon>Cytophagia</taxon>
        <taxon>Cytophagales</taxon>
        <taxon>Hymenobacteraceae</taxon>
        <taxon>Hymenobacter</taxon>
    </lineage>
</organism>
<feature type="transmembrane region" description="Helical" evidence="1">
    <location>
        <begin position="20"/>
        <end position="43"/>
    </location>
</feature>
<feature type="transmembrane region" description="Helical" evidence="1">
    <location>
        <begin position="55"/>
        <end position="73"/>
    </location>
</feature>
<name>A0ABY4JDR7_9BACT</name>
<keyword evidence="1" id="KW-0472">Membrane</keyword>
<evidence type="ECO:0000313" key="2">
    <source>
        <dbReference type="EMBL" id="UPL50730.1"/>
    </source>
</evidence>
<evidence type="ECO:0000313" key="3">
    <source>
        <dbReference type="Proteomes" id="UP000829647"/>
    </source>
</evidence>
<accession>A0ABY4JDR7</accession>
<proteinExistence type="predicted"/>
<sequence>MLNTLLLTMDSMRDSDFETLYHWLLAIAWVFQLLYLGAVFYLTQGSSTRKTTRHYLFLIWAPLFVLFAIYWPLDAVVFLFPIQTLGLLLPFLITSFLLPAIRRNHSKPNQHL</sequence>
<keyword evidence="3" id="KW-1185">Reference proteome</keyword>
<dbReference type="RefSeq" id="WP_247976705.1">
    <property type="nucleotide sequence ID" value="NZ_CP095848.1"/>
</dbReference>
<reference evidence="2 3" key="1">
    <citation type="submission" date="2022-04" db="EMBL/GenBank/DDBJ databases">
        <title>Hymenobacter sp. isolated from the air.</title>
        <authorList>
            <person name="Won M."/>
            <person name="Lee C.-M."/>
            <person name="Woen H.-Y."/>
            <person name="Kwon S.-W."/>
        </authorList>
    </citation>
    <scope>NUCLEOTIDE SEQUENCE [LARGE SCALE GENOMIC DNA]</scope>
    <source>
        <strain evidence="3">5516 S-25</strain>
    </source>
</reference>
<protein>
    <submittedName>
        <fullName evidence="2">Uncharacterized protein</fullName>
    </submittedName>
</protein>
<evidence type="ECO:0000256" key="1">
    <source>
        <dbReference type="SAM" id="Phobius"/>
    </source>
</evidence>
<dbReference type="Proteomes" id="UP000829647">
    <property type="component" value="Chromosome"/>
</dbReference>
<gene>
    <name evidence="2" type="ORF">MWH26_07460</name>
</gene>
<keyword evidence="1" id="KW-0812">Transmembrane</keyword>
<keyword evidence="1" id="KW-1133">Transmembrane helix</keyword>
<dbReference type="EMBL" id="CP095848">
    <property type="protein sequence ID" value="UPL50730.1"/>
    <property type="molecule type" value="Genomic_DNA"/>
</dbReference>
<feature type="transmembrane region" description="Helical" evidence="1">
    <location>
        <begin position="79"/>
        <end position="101"/>
    </location>
</feature>